<dbReference type="PANTHER" id="PTHR31806:SF1">
    <property type="entry name" value="PURINE-CYTOSINE PERMEASE FCY2-RELATED"/>
    <property type="match status" value="1"/>
</dbReference>
<evidence type="ECO:0000313" key="10">
    <source>
        <dbReference type="EMBL" id="GIH18838.1"/>
    </source>
</evidence>
<dbReference type="Proteomes" id="UP000642748">
    <property type="component" value="Unassembled WGS sequence"/>
</dbReference>
<keyword evidence="4 9" id="KW-0812">Transmembrane</keyword>
<feature type="compositionally biased region" description="Low complexity" evidence="8">
    <location>
        <begin position="503"/>
        <end position="536"/>
    </location>
</feature>
<keyword evidence="11" id="KW-1185">Reference proteome</keyword>
<dbReference type="GO" id="GO:0022857">
    <property type="term" value="F:transmembrane transporter activity"/>
    <property type="evidence" value="ECO:0007669"/>
    <property type="project" value="InterPro"/>
</dbReference>
<feature type="transmembrane region" description="Helical" evidence="9">
    <location>
        <begin position="299"/>
        <end position="319"/>
    </location>
</feature>
<keyword evidence="6 7" id="KW-0472">Membrane</keyword>
<dbReference type="PIRSF" id="PIRSF002744">
    <property type="entry name" value="Pur-cyt_permease"/>
    <property type="match status" value="1"/>
</dbReference>
<proteinExistence type="inferred from homology"/>
<feature type="transmembrane region" description="Helical" evidence="9">
    <location>
        <begin position="454"/>
        <end position="475"/>
    </location>
</feature>
<evidence type="ECO:0000256" key="2">
    <source>
        <dbReference type="ARBA" id="ARBA00008974"/>
    </source>
</evidence>
<keyword evidence="3 7" id="KW-0813">Transport</keyword>
<dbReference type="Pfam" id="PF02133">
    <property type="entry name" value="Transp_cyt_pur"/>
    <property type="match status" value="1"/>
</dbReference>
<feature type="transmembrane region" description="Helical" evidence="9">
    <location>
        <begin position="222"/>
        <end position="244"/>
    </location>
</feature>
<dbReference type="PANTHER" id="PTHR31806">
    <property type="entry name" value="PURINE-CYTOSINE PERMEASE FCY2-RELATED"/>
    <property type="match status" value="1"/>
</dbReference>
<name>A0A8J3VUN5_9ACTN</name>
<feature type="transmembrane region" description="Helical" evidence="9">
    <location>
        <begin position="70"/>
        <end position="93"/>
    </location>
</feature>
<evidence type="ECO:0000256" key="3">
    <source>
        <dbReference type="ARBA" id="ARBA00022448"/>
    </source>
</evidence>
<dbReference type="RefSeq" id="WP_203922334.1">
    <property type="nucleotide sequence ID" value="NZ_BONZ01000073.1"/>
</dbReference>
<evidence type="ECO:0000313" key="11">
    <source>
        <dbReference type="Proteomes" id="UP000642748"/>
    </source>
</evidence>
<accession>A0A8J3VUN5</accession>
<comment type="similarity">
    <text evidence="2 7">Belongs to the purine-cytosine permease (2.A.39) family.</text>
</comment>
<feature type="transmembrane region" description="Helical" evidence="9">
    <location>
        <begin position="367"/>
        <end position="389"/>
    </location>
</feature>
<sequence>MSTPLSEEVLTTGVRADRPGSIETRGIEPVPDSERGGGALGLFWTWFAANIGVIGITEGAALVTFKGLNAWQALVAALVGSAISFLLVGLLSITGKRGGAPGLTLSRAVFGTHGNVGPTIVSWLTFVGWETITCTTAAYALVDLLGRAGLRSGDTLIVITLLVTVVIAASVGLFGHATIMWVQRWLTWIFGTLTLVVIGFLIDKVHWHQVAHQHPGSAAALIGAIGFIAAGTGIGWLSAGADYARYLPRRVRGSALVSATTIGSVLPLTVIVTMGALLAVSDPSLASANDPVAAIGGPLPGWLSVPYLIVAVIGLIANADLSMYSSGLNLITAGIRIRRTAAVAVDAVLIVAGGLYITVIAKNFYGTFTTFLTLLAIPMTAWAATIGIDMIRRREFDREALLDRRRGSRYWYTGGIRWVALLPWLLGIAIGLLFTTASNGQDVWFSGPWAGTWLGVNGLGWLASGAVSAALYAVLGLRSAAGGLSVDGLSAGAGTSGAGTSGGPVLAPASAPAGASTPAGGPLPAGGPVPNAGTDR</sequence>
<dbReference type="InterPro" id="IPR001248">
    <property type="entry name" value="Pur-cyt_permease"/>
</dbReference>
<evidence type="ECO:0000256" key="7">
    <source>
        <dbReference type="PIRNR" id="PIRNR002744"/>
    </source>
</evidence>
<feature type="transmembrane region" description="Helical" evidence="9">
    <location>
        <begin position="256"/>
        <end position="279"/>
    </location>
</feature>
<comment type="caution">
    <text evidence="10">The sequence shown here is derived from an EMBL/GenBank/DDBJ whole genome shotgun (WGS) entry which is preliminary data.</text>
</comment>
<organism evidence="10 11">
    <name type="scientific">Rugosimonospora africana</name>
    <dbReference type="NCBI Taxonomy" id="556532"/>
    <lineage>
        <taxon>Bacteria</taxon>
        <taxon>Bacillati</taxon>
        <taxon>Actinomycetota</taxon>
        <taxon>Actinomycetes</taxon>
        <taxon>Micromonosporales</taxon>
        <taxon>Micromonosporaceae</taxon>
        <taxon>Rugosimonospora</taxon>
    </lineage>
</organism>
<feature type="transmembrane region" description="Helical" evidence="9">
    <location>
        <begin position="155"/>
        <end position="173"/>
    </location>
</feature>
<evidence type="ECO:0000256" key="9">
    <source>
        <dbReference type="SAM" id="Phobius"/>
    </source>
</evidence>
<dbReference type="Gene3D" id="1.10.4160.10">
    <property type="entry name" value="Hydantoin permease"/>
    <property type="match status" value="1"/>
</dbReference>
<reference evidence="10" key="1">
    <citation type="submission" date="2021-01" db="EMBL/GenBank/DDBJ databases">
        <title>Whole genome shotgun sequence of Rugosimonospora africana NBRC 104875.</title>
        <authorList>
            <person name="Komaki H."/>
            <person name="Tamura T."/>
        </authorList>
    </citation>
    <scope>NUCLEOTIDE SEQUENCE</scope>
    <source>
        <strain evidence="10">NBRC 104875</strain>
    </source>
</reference>
<evidence type="ECO:0000256" key="4">
    <source>
        <dbReference type="ARBA" id="ARBA00022692"/>
    </source>
</evidence>
<protein>
    <submittedName>
        <fullName evidence="10">Allantoin permease</fullName>
    </submittedName>
</protein>
<evidence type="ECO:0000256" key="5">
    <source>
        <dbReference type="ARBA" id="ARBA00022989"/>
    </source>
</evidence>
<dbReference type="InterPro" id="IPR026030">
    <property type="entry name" value="Pur-cyt_permease_Fcy2/21/22"/>
</dbReference>
<feature type="transmembrane region" description="Helical" evidence="9">
    <location>
        <begin position="185"/>
        <end position="202"/>
    </location>
</feature>
<dbReference type="GO" id="GO:0005886">
    <property type="term" value="C:plasma membrane"/>
    <property type="evidence" value="ECO:0007669"/>
    <property type="project" value="TreeGrafter"/>
</dbReference>
<feature type="transmembrane region" description="Helical" evidence="9">
    <location>
        <begin position="43"/>
        <end position="63"/>
    </location>
</feature>
<feature type="transmembrane region" description="Helical" evidence="9">
    <location>
        <begin position="340"/>
        <end position="361"/>
    </location>
</feature>
<dbReference type="AlphaFoldDB" id="A0A8J3VUN5"/>
<evidence type="ECO:0000256" key="1">
    <source>
        <dbReference type="ARBA" id="ARBA00004141"/>
    </source>
</evidence>
<dbReference type="EMBL" id="BONZ01000073">
    <property type="protein sequence ID" value="GIH18838.1"/>
    <property type="molecule type" value="Genomic_DNA"/>
</dbReference>
<feature type="region of interest" description="Disordered" evidence="8">
    <location>
        <begin position="496"/>
        <end position="536"/>
    </location>
</feature>
<comment type="subcellular location">
    <subcellularLocation>
        <location evidence="1">Membrane</location>
        <topology evidence="1">Multi-pass membrane protein</topology>
    </subcellularLocation>
</comment>
<feature type="transmembrane region" description="Helical" evidence="9">
    <location>
        <begin position="410"/>
        <end position="434"/>
    </location>
</feature>
<keyword evidence="5 9" id="KW-1133">Transmembrane helix</keyword>
<gene>
    <name evidence="10" type="ORF">Raf01_70100</name>
</gene>
<evidence type="ECO:0000256" key="8">
    <source>
        <dbReference type="SAM" id="MobiDB-lite"/>
    </source>
</evidence>
<evidence type="ECO:0000256" key="6">
    <source>
        <dbReference type="ARBA" id="ARBA00023136"/>
    </source>
</evidence>